<gene>
    <name evidence="1" type="ORF">LCGC14_1064450</name>
</gene>
<name>A0A0F9N703_9ZZZZ</name>
<proteinExistence type="predicted"/>
<comment type="caution">
    <text evidence="1">The sequence shown here is derived from an EMBL/GenBank/DDBJ whole genome shotgun (WGS) entry which is preliminary data.</text>
</comment>
<dbReference type="AlphaFoldDB" id="A0A0F9N703"/>
<protein>
    <submittedName>
        <fullName evidence="1">Uncharacterized protein</fullName>
    </submittedName>
</protein>
<accession>A0A0F9N703</accession>
<organism evidence="1">
    <name type="scientific">marine sediment metagenome</name>
    <dbReference type="NCBI Taxonomy" id="412755"/>
    <lineage>
        <taxon>unclassified sequences</taxon>
        <taxon>metagenomes</taxon>
        <taxon>ecological metagenomes</taxon>
    </lineage>
</organism>
<evidence type="ECO:0000313" key="1">
    <source>
        <dbReference type="EMBL" id="KKN07672.1"/>
    </source>
</evidence>
<dbReference type="EMBL" id="LAZR01004541">
    <property type="protein sequence ID" value="KKN07672.1"/>
    <property type="molecule type" value="Genomic_DNA"/>
</dbReference>
<reference evidence="1" key="1">
    <citation type="journal article" date="2015" name="Nature">
        <title>Complex archaea that bridge the gap between prokaryotes and eukaryotes.</title>
        <authorList>
            <person name="Spang A."/>
            <person name="Saw J.H."/>
            <person name="Jorgensen S.L."/>
            <person name="Zaremba-Niedzwiedzka K."/>
            <person name="Martijn J."/>
            <person name="Lind A.E."/>
            <person name="van Eijk R."/>
            <person name="Schleper C."/>
            <person name="Guy L."/>
            <person name="Ettema T.J."/>
        </authorList>
    </citation>
    <scope>NUCLEOTIDE SEQUENCE</scope>
</reference>
<sequence length="68" mass="7707">MLKCFNIIKCRKSNSTLIYKVRMSNIMASEEVKLGEIYSTNLHLASKLLESLLETGARGKWSTTGRIE</sequence>